<dbReference type="Pfam" id="PF04909">
    <property type="entry name" value="Amidohydro_2"/>
    <property type="match status" value="1"/>
</dbReference>
<dbReference type="InterPro" id="IPR006680">
    <property type="entry name" value="Amidohydro-rel"/>
</dbReference>
<name>A0A512C6X1_9BACT</name>
<protein>
    <recommendedName>
        <fullName evidence="1">Amidohydrolase-related domain-containing protein</fullName>
    </recommendedName>
</protein>
<evidence type="ECO:0000259" key="1">
    <source>
        <dbReference type="Pfam" id="PF04909"/>
    </source>
</evidence>
<dbReference type="AlphaFoldDB" id="A0A512C6X1"/>
<keyword evidence="3" id="KW-1185">Reference proteome</keyword>
<dbReference type="SUPFAM" id="SSF51556">
    <property type="entry name" value="Metallo-dependent hydrolases"/>
    <property type="match status" value="1"/>
</dbReference>
<dbReference type="EMBL" id="BJYV01000001">
    <property type="protein sequence ID" value="GEO19964.1"/>
    <property type="molecule type" value="Genomic_DNA"/>
</dbReference>
<evidence type="ECO:0000313" key="2">
    <source>
        <dbReference type="EMBL" id="GEO19964.1"/>
    </source>
</evidence>
<proteinExistence type="predicted"/>
<dbReference type="GO" id="GO:0016787">
    <property type="term" value="F:hydrolase activity"/>
    <property type="evidence" value="ECO:0007669"/>
    <property type="project" value="InterPro"/>
</dbReference>
<dbReference type="Proteomes" id="UP000321301">
    <property type="component" value="Unassembled WGS sequence"/>
</dbReference>
<dbReference type="InterPro" id="IPR032466">
    <property type="entry name" value="Metal_Hydrolase"/>
</dbReference>
<gene>
    <name evidence="2" type="ORF">CQA01_04980</name>
</gene>
<dbReference type="Gene3D" id="3.20.20.140">
    <property type="entry name" value="Metal-dependent hydrolases"/>
    <property type="match status" value="1"/>
</dbReference>
<comment type="caution">
    <text evidence="2">The sequence shown here is derived from an EMBL/GenBank/DDBJ whole genome shotgun (WGS) entry which is preliminary data.</text>
</comment>
<organism evidence="2 3">
    <name type="scientific">Cyclobacterium qasimii</name>
    <dbReference type="NCBI Taxonomy" id="1350429"/>
    <lineage>
        <taxon>Bacteria</taxon>
        <taxon>Pseudomonadati</taxon>
        <taxon>Bacteroidota</taxon>
        <taxon>Cytophagia</taxon>
        <taxon>Cytophagales</taxon>
        <taxon>Cyclobacteriaceae</taxon>
        <taxon>Cyclobacterium</taxon>
    </lineage>
</organism>
<evidence type="ECO:0000313" key="3">
    <source>
        <dbReference type="Proteomes" id="UP000321301"/>
    </source>
</evidence>
<feature type="domain" description="Amidohydrolase-related" evidence="1">
    <location>
        <begin position="136"/>
        <end position="385"/>
    </location>
</feature>
<accession>A0A512C6X1</accession>
<reference evidence="2 3" key="1">
    <citation type="submission" date="2019-07" db="EMBL/GenBank/DDBJ databases">
        <title>Whole genome shotgun sequence of Cyclobacterium qasimii NBRC 106168.</title>
        <authorList>
            <person name="Hosoyama A."/>
            <person name="Uohara A."/>
            <person name="Ohji S."/>
            <person name="Ichikawa N."/>
        </authorList>
    </citation>
    <scope>NUCLEOTIDE SEQUENCE [LARGE SCALE GENOMIC DNA]</scope>
    <source>
        <strain evidence="2 3">NBRC 106168</strain>
    </source>
</reference>
<sequence>MLLEYQIAGYVFNASCFTTKQSTFLVSILFSMKKHLNIILALFFLTSCSEENAYYNLDDYAKVKKTDVHIHIMSDRPYFVEKAKADNFHLVNVALEINKGWDDVYIKYNYGKKQQAQNPETVDLVTSFAVSDFDDPAWEEKVISWLDSCFDEGAVGVKVWKNIGMVSRDTAGNLIAIDDVKFDPIIDHIQKRGKTLMGHLGEPKNCWLPLDEMTTNNDRSYFKKHPEYHMYQHPEMPSHEDIVASRDRMLEKHPDLRFLGAHMGSLEYSVDELAKRFEKYPNMAIGLAARMGQVYYQTVENREKVRDFFIKYQDRILYATDLADNDNMTKEELEANMEAAWKRDWEYFVTDNEMESDLINSSFQGIKLPKEVVDKIFYKNANTWFALNP</sequence>